<dbReference type="AlphaFoldDB" id="A0A4R3LNE2"/>
<evidence type="ECO:0000256" key="1">
    <source>
        <dbReference type="SAM" id="MobiDB-lite"/>
    </source>
</evidence>
<evidence type="ECO:0000313" key="3">
    <source>
        <dbReference type="Proteomes" id="UP000294599"/>
    </source>
</evidence>
<name>A0A4R3LNE2_9GAMM</name>
<feature type="compositionally biased region" description="Basic and acidic residues" evidence="1">
    <location>
        <begin position="113"/>
        <end position="147"/>
    </location>
</feature>
<gene>
    <name evidence="2" type="ORF">EDC25_10161</name>
</gene>
<feature type="region of interest" description="Disordered" evidence="1">
    <location>
        <begin position="105"/>
        <end position="147"/>
    </location>
</feature>
<reference evidence="2 3" key="1">
    <citation type="submission" date="2019-03" db="EMBL/GenBank/DDBJ databases">
        <title>Genomic Encyclopedia of Type Strains, Phase IV (KMG-IV): sequencing the most valuable type-strain genomes for metagenomic binning, comparative biology and taxonomic classification.</title>
        <authorList>
            <person name="Goeker M."/>
        </authorList>
    </citation>
    <scope>NUCLEOTIDE SEQUENCE [LARGE SCALE GENOMIC DNA]</scope>
    <source>
        <strain evidence="2 3">DSM 21944</strain>
    </source>
</reference>
<accession>A0A4R3LNE2</accession>
<protein>
    <submittedName>
        <fullName evidence="2">Uncharacterized protein DUF2796</fullName>
    </submittedName>
</protein>
<dbReference type="RefSeq" id="WP_164484009.1">
    <property type="nucleotide sequence ID" value="NZ_JBHLWF010000005.1"/>
</dbReference>
<comment type="caution">
    <text evidence="2">The sequence shown here is derived from an EMBL/GenBank/DDBJ whole genome shotgun (WGS) entry which is preliminary data.</text>
</comment>
<organism evidence="2 3">
    <name type="scientific">Pseudofulvimonas gallinarii</name>
    <dbReference type="NCBI Taxonomy" id="634155"/>
    <lineage>
        <taxon>Bacteria</taxon>
        <taxon>Pseudomonadati</taxon>
        <taxon>Pseudomonadota</taxon>
        <taxon>Gammaproteobacteria</taxon>
        <taxon>Lysobacterales</taxon>
        <taxon>Rhodanobacteraceae</taxon>
        <taxon>Pseudofulvimonas</taxon>
    </lineage>
</organism>
<evidence type="ECO:0000313" key="2">
    <source>
        <dbReference type="EMBL" id="TCT01206.1"/>
    </source>
</evidence>
<dbReference type="InterPro" id="IPR021253">
    <property type="entry name" value="ZrgA-like"/>
</dbReference>
<dbReference type="EMBL" id="SMAF01000001">
    <property type="protein sequence ID" value="TCT01206.1"/>
    <property type="molecule type" value="Genomic_DNA"/>
</dbReference>
<dbReference type="Pfam" id="PF10986">
    <property type="entry name" value="ZrgA"/>
    <property type="match status" value="1"/>
</dbReference>
<keyword evidence="3" id="KW-1185">Reference proteome</keyword>
<dbReference type="Proteomes" id="UP000294599">
    <property type="component" value="Unassembled WGS sequence"/>
</dbReference>
<proteinExistence type="predicted"/>
<sequence length="203" mass="21792">MRPALVPLLLTAPLASAQIAHQHDSHEHGRADLQIAYADGQLEVEFTAPGSDIVGFEHAPRDRLQHSGIEKSLETLRDGRIWLAFEPADACAFTDSNAHVHGFKAQQASSEGGHGEDDDHDHRDGHAGHDHGAGQGEDADHHGGHGEFHASLKAECAKAPVSVRVNLGGYFSSLSRVRVDFLAEDHQGRVELPGGRGEVRLAP</sequence>